<dbReference type="SUPFAM" id="SSF54909">
    <property type="entry name" value="Dimeric alpha+beta barrel"/>
    <property type="match status" value="1"/>
</dbReference>
<dbReference type="Pfam" id="PF03795">
    <property type="entry name" value="YCII"/>
    <property type="match status" value="1"/>
</dbReference>
<name>A0A1H3K535_9PSEU</name>
<evidence type="ECO:0000313" key="3">
    <source>
        <dbReference type="EMBL" id="SDY47273.1"/>
    </source>
</evidence>
<dbReference type="InterPro" id="IPR005545">
    <property type="entry name" value="YCII"/>
</dbReference>
<comment type="similarity">
    <text evidence="1">Belongs to the YciI family.</text>
</comment>
<evidence type="ECO:0000259" key="2">
    <source>
        <dbReference type="Pfam" id="PF03795"/>
    </source>
</evidence>
<keyword evidence="4" id="KW-1185">Reference proteome</keyword>
<dbReference type="Proteomes" id="UP000199515">
    <property type="component" value="Unassembled WGS sequence"/>
</dbReference>
<gene>
    <name evidence="3" type="ORF">SAMN05421504_105657</name>
</gene>
<protein>
    <submittedName>
        <fullName evidence="3">Uncharacterized conserved protein</fullName>
    </submittedName>
</protein>
<proteinExistence type="inferred from homology"/>
<sequence>MKYLILVLSNEKSRAAWETLSEQQQLEFGMAHRALSEQLAASGELVYSEGLVPQEHAKRVSVRDGQIMSTDGPFAEVKECLAGYYLVDVPTIERAVELAALVPDAALSEVEVRPVFEMSMLDEWAK</sequence>
<dbReference type="RefSeq" id="WP_091293014.1">
    <property type="nucleotide sequence ID" value="NZ_FNON01000005.1"/>
</dbReference>
<dbReference type="InterPro" id="IPR011008">
    <property type="entry name" value="Dimeric_a/b-barrel"/>
</dbReference>
<dbReference type="AlphaFoldDB" id="A0A1H3K535"/>
<evidence type="ECO:0000313" key="4">
    <source>
        <dbReference type="Proteomes" id="UP000199515"/>
    </source>
</evidence>
<evidence type="ECO:0000256" key="1">
    <source>
        <dbReference type="ARBA" id="ARBA00007689"/>
    </source>
</evidence>
<dbReference type="PANTHER" id="PTHR35174:SF3">
    <property type="entry name" value="BLL7171 PROTEIN"/>
    <property type="match status" value="1"/>
</dbReference>
<accession>A0A1H3K535</accession>
<reference evidence="3 4" key="1">
    <citation type="submission" date="2016-10" db="EMBL/GenBank/DDBJ databases">
        <authorList>
            <person name="de Groot N.N."/>
        </authorList>
    </citation>
    <scope>NUCLEOTIDE SEQUENCE [LARGE SCALE GENOMIC DNA]</scope>
    <source>
        <strain evidence="3 4">CPCC 202699</strain>
    </source>
</reference>
<organism evidence="3 4">
    <name type="scientific">Amycolatopsis xylanica</name>
    <dbReference type="NCBI Taxonomy" id="589385"/>
    <lineage>
        <taxon>Bacteria</taxon>
        <taxon>Bacillati</taxon>
        <taxon>Actinomycetota</taxon>
        <taxon>Actinomycetes</taxon>
        <taxon>Pseudonocardiales</taxon>
        <taxon>Pseudonocardiaceae</taxon>
        <taxon>Amycolatopsis</taxon>
    </lineage>
</organism>
<feature type="domain" description="YCII-related" evidence="2">
    <location>
        <begin position="1"/>
        <end position="118"/>
    </location>
</feature>
<dbReference type="PANTHER" id="PTHR35174">
    <property type="entry name" value="BLL7171 PROTEIN-RELATED"/>
    <property type="match status" value="1"/>
</dbReference>
<dbReference type="OrthoDB" id="668782at2"/>
<dbReference type="Gene3D" id="3.30.70.1060">
    <property type="entry name" value="Dimeric alpha+beta barrel"/>
    <property type="match status" value="1"/>
</dbReference>
<dbReference type="STRING" id="589385.SAMN05421504_105657"/>
<dbReference type="EMBL" id="FNON01000005">
    <property type="protein sequence ID" value="SDY47273.1"/>
    <property type="molecule type" value="Genomic_DNA"/>
</dbReference>